<evidence type="ECO:0000313" key="8">
    <source>
        <dbReference type="EMBL" id="CAB3251058.1"/>
    </source>
</evidence>
<comment type="similarity">
    <text evidence="4 5">Belongs to the cytochrome b5 family.</text>
</comment>
<dbReference type="PANTHER" id="PTHR19359:SF14">
    <property type="entry name" value="CYTOCHROME B5 A"/>
    <property type="match status" value="1"/>
</dbReference>
<dbReference type="OrthoDB" id="260519at2759"/>
<dbReference type="InterPro" id="IPR036400">
    <property type="entry name" value="Cyt_B5-like_heme/steroid_sf"/>
</dbReference>
<sequence>MSVGKFLRKDIESRNTRNNANIIIDNVVYDVTEFLQDHPGGVDVLLDNAGKDASKCFAEVGHSDIALEWRQKFVIGEVVDEDKWEVEKKETHSQQESDQLSLSSVLNVWGPPIALGLLAMFLYSCFFS</sequence>
<organism evidence="7 10">
    <name type="scientific">Arctia plantaginis</name>
    <name type="common">Wood tiger moth</name>
    <name type="synonym">Phalaena plantaginis</name>
    <dbReference type="NCBI Taxonomy" id="874455"/>
    <lineage>
        <taxon>Eukaryota</taxon>
        <taxon>Metazoa</taxon>
        <taxon>Ecdysozoa</taxon>
        <taxon>Arthropoda</taxon>
        <taxon>Hexapoda</taxon>
        <taxon>Insecta</taxon>
        <taxon>Pterygota</taxon>
        <taxon>Neoptera</taxon>
        <taxon>Endopterygota</taxon>
        <taxon>Lepidoptera</taxon>
        <taxon>Glossata</taxon>
        <taxon>Ditrysia</taxon>
        <taxon>Noctuoidea</taxon>
        <taxon>Erebidae</taxon>
        <taxon>Arctiinae</taxon>
        <taxon>Arctia</taxon>
    </lineage>
</organism>
<comment type="caution">
    <text evidence="7">The sequence shown here is derived from an EMBL/GenBank/DDBJ whole genome shotgun (WGS) entry which is preliminary data.</text>
</comment>
<keyword evidence="1 5" id="KW-0349">Heme</keyword>
<dbReference type="PROSITE" id="PS50255">
    <property type="entry name" value="CYTOCHROME_B5_2"/>
    <property type="match status" value="1"/>
</dbReference>
<keyword evidence="5" id="KW-0812">Transmembrane</keyword>
<accession>A0A8S0Z6J0</accession>
<dbReference type="Proteomes" id="UP000494256">
    <property type="component" value="Unassembled WGS sequence"/>
</dbReference>
<dbReference type="EMBL" id="CADEBC010000542">
    <property type="protein sequence ID" value="CAB3251058.1"/>
    <property type="molecule type" value="Genomic_DNA"/>
</dbReference>
<keyword evidence="5" id="KW-1133">Transmembrane helix</keyword>
<dbReference type="SUPFAM" id="SSF55856">
    <property type="entry name" value="Cytochrome b5-like heme/steroid binding domain"/>
    <property type="match status" value="1"/>
</dbReference>
<dbReference type="InterPro" id="IPR018506">
    <property type="entry name" value="Cyt_B5_heme-BS"/>
</dbReference>
<evidence type="ECO:0000259" key="6">
    <source>
        <dbReference type="PROSITE" id="PS50255"/>
    </source>
</evidence>
<dbReference type="GO" id="GO:0046872">
    <property type="term" value="F:metal ion binding"/>
    <property type="evidence" value="ECO:0007669"/>
    <property type="project" value="UniProtKB-UniRule"/>
</dbReference>
<evidence type="ECO:0000256" key="3">
    <source>
        <dbReference type="ARBA" id="ARBA00023004"/>
    </source>
</evidence>
<evidence type="ECO:0000256" key="4">
    <source>
        <dbReference type="ARBA" id="ARBA00038168"/>
    </source>
</evidence>
<reference evidence="9 10" key="1">
    <citation type="submission" date="2020-04" db="EMBL/GenBank/DDBJ databases">
        <authorList>
            <person name="Wallbank WR R."/>
            <person name="Pardo Diaz C."/>
            <person name="Kozak K."/>
            <person name="Martin S."/>
            <person name="Jiggins C."/>
            <person name="Moest M."/>
            <person name="Warren A I."/>
            <person name="Byers J.R.P. K."/>
            <person name="Montejo-Kovacevich G."/>
            <person name="Yen C E."/>
        </authorList>
    </citation>
    <scope>NUCLEOTIDE SEQUENCE [LARGE SCALE GENOMIC DNA]</scope>
</reference>
<dbReference type="Proteomes" id="UP000494106">
    <property type="component" value="Unassembled WGS sequence"/>
</dbReference>
<dbReference type="InterPro" id="IPR001199">
    <property type="entry name" value="Cyt_B5-like_heme/steroid-bd"/>
</dbReference>
<dbReference type="PANTHER" id="PTHR19359">
    <property type="entry name" value="CYTOCHROME B5"/>
    <property type="match status" value="1"/>
</dbReference>
<keyword evidence="3 5" id="KW-0408">Iron</keyword>
<evidence type="ECO:0000256" key="5">
    <source>
        <dbReference type="RuleBase" id="RU362121"/>
    </source>
</evidence>
<gene>
    <name evidence="8" type="ORF">APLA_LOCUS12853</name>
    <name evidence="7" type="ORF">APLA_LOCUS3024</name>
</gene>
<evidence type="ECO:0000313" key="7">
    <source>
        <dbReference type="EMBL" id="CAB3227429.1"/>
    </source>
</evidence>
<evidence type="ECO:0000256" key="2">
    <source>
        <dbReference type="ARBA" id="ARBA00022723"/>
    </source>
</evidence>
<evidence type="ECO:0000313" key="9">
    <source>
        <dbReference type="Proteomes" id="UP000494106"/>
    </source>
</evidence>
<dbReference type="EMBL" id="CADEBD010000277">
    <property type="protein sequence ID" value="CAB3227429.1"/>
    <property type="molecule type" value="Genomic_DNA"/>
</dbReference>
<dbReference type="PRINTS" id="PR00363">
    <property type="entry name" value="CYTOCHROMEB5"/>
</dbReference>
<name>A0A8S0Z6J0_ARCPL</name>
<dbReference type="GO" id="GO:0016020">
    <property type="term" value="C:membrane"/>
    <property type="evidence" value="ECO:0007669"/>
    <property type="project" value="TreeGrafter"/>
</dbReference>
<keyword evidence="9" id="KW-1185">Reference proteome</keyword>
<feature type="transmembrane region" description="Helical" evidence="5">
    <location>
        <begin position="108"/>
        <end position="127"/>
    </location>
</feature>
<protein>
    <recommendedName>
        <fullName evidence="6">Cytochrome b5 heme-binding domain-containing protein</fullName>
    </recommendedName>
</protein>
<evidence type="ECO:0000313" key="10">
    <source>
        <dbReference type="Proteomes" id="UP000494256"/>
    </source>
</evidence>
<evidence type="ECO:0000256" key="1">
    <source>
        <dbReference type="ARBA" id="ARBA00022617"/>
    </source>
</evidence>
<dbReference type="Gene3D" id="3.10.120.10">
    <property type="entry name" value="Cytochrome b5-like heme/steroid binding domain"/>
    <property type="match status" value="1"/>
</dbReference>
<keyword evidence="5" id="KW-0472">Membrane</keyword>
<dbReference type="Pfam" id="PF00173">
    <property type="entry name" value="Cyt-b5"/>
    <property type="match status" value="1"/>
</dbReference>
<dbReference type="InterPro" id="IPR050668">
    <property type="entry name" value="Cytochrome_b5"/>
</dbReference>
<dbReference type="SMART" id="SM01117">
    <property type="entry name" value="Cyt-b5"/>
    <property type="match status" value="1"/>
</dbReference>
<keyword evidence="2 5" id="KW-0479">Metal-binding</keyword>
<proteinExistence type="inferred from homology"/>
<feature type="domain" description="Cytochrome b5 heme-binding" evidence="6">
    <location>
        <begin position="3"/>
        <end position="79"/>
    </location>
</feature>
<dbReference type="AlphaFoldDB" id="A0A8S0Z6J0"/>
<dbReference type="GO" id="GO:0020037">
    <property type="term" value="F:heme binding"/>
    <property type="evidence" value="ECO:0007669"/>
    <property type="project" value="UniProtKB-UniRule"/>
</dbReference>
<dbReference type="PROSITE" id="PS00191">
    <property type="entry name" value="CYTOCHROME_B5_1"/>
    <property type="match status" value="1"/>
</dbReference>